<feature type="domain" description="Glycosyl transferase family 1" evidence="3">
    <location>
        <begin position="198"/>
        <end position="358"/>
    </location>
</feature>
<reference evidence="5 6" key="1">
    <citation type="journal article" date="2011" name="Stand. Genomic Sci.">
        <title>Complete genome sequence of Deinococcus maricopensis type strain (LB-34).</title>
        <authorList>
            <person name="Pukall R."/>
            <person name="Zeytun A."/>
            <person name="Lucas S."/>
            <person name="Lapidus A."/>
            <person name="Hammon N."/>
            <person name="Deshpande S."/>
            <person name="Nolan M."/>
            <person name="Cheng J.F."/>
            <person name="Pitluck S."/>
            <person name="Liolios K."/>
            <person name="Pagani I."/>
            <person name="Mikhailova N."/>
            <person name="Ivanova N."/>
            <person name="Mavromatis K."/>
            <person name="Pati A."/>
            <person name="Tapia R."/>
            <person name="Han C."/>
            <person name="Goodwin L."/>
            <person name="Chen A."/>
            <person name="Palaniappan K."/>
            <person name="Land M."/>
            <person name="Hauser L."/>
            <person name="Chang Y.J."/>
            <person name="Jeffries C.D."/>
            <person name="Brambilla E.M."/>
            <person name="Rohde M."/>
            <person name="Goker M."/>
            <person name="Detter J.C."/>
            <person name="Woyke T."/>
            <person name="Bristow J."/>
            <person name="Eisen J.A."/>
            <person name="Markowitz V."/>
            <person name="Hugenholtz P."/>
            <person name="Kyrpides N.C."/>
            <person name="Klenk H.P."/>
        </authorList>
    </citation>
    <scope>NUCLEOTIDE SEQUENCE [LARGE SCALE GENOMIC DNA]</scope>
    <source>
        <strain evidence="6">DSM 21211 / LMG 22137 / NRRL B-23946 / LB-34</strain>
    </source>
</reference>
<dbReference type="PANTHER" id="PTHR12526:SF510">
    <property type="entry name" value="D-INOSITOL 3-PHOSPHATE GLYCOSYLTRANSFERASE"/>
    <property type="match status" value="1"/>
</dbReference>
<dbReference type="STRING" id="709986.Deima_0156"/>
<feature type="domain" description="Glycosyltransferase subfamily 4-like N-terminal" evidence="4">
    <location>
        <begin position="18"/>
        <end position="185"/>
    </location>
</feature>
<proteinExistence type="predicted"/>
<keyword evidence="1" id="KW-0328">Glycosyltransferase</keyword>
<dbReference type="Proteomes" id="UP000008635">
    <property type="component" value="Chromosome"/>
</dbReference>
<dbReference type="KEGG" id="dmr:Deima_0156"/>
<evidence type="ECO:0000256" key="1">
    <source>
        <dbReference type="ARBA" id="ARBA00022676"/>
    </source>
</evidence>
<sequence length="399" mass="43485">MTAPTCRVLAVLPALRPGGAEVQLAYLLRHLPRPQFDCELVTLFSAPHDDALNARLDLGDLRVHDLAVAPVTDGGHGLMHATRNLIRARARLAERIRAFQPHVVYSRLWYAGVTVGTLNRRRLPFAHVANEENTLDNLDDAGRLKRLLRRWVVAQADHWVAPTQGLHDQLVAGGAPLNRGHVIHNATPLPPPLPTRSARPGEPVRFAAMGRLVPAKGFARLLDIAARVKAEQVPFTIDVAGEGPERAALEARARALGVDDTVRFVGYVPDPIAFLSAHDAFLLTSHTEGFANVLVEAMACALPTVAFDIDFGPNELIVPEQTGALITDGDHGEYADAMLTLARDAQVRAAYGAAGRERAETLFSIPRMVSHFSEVFSGAVPRPRQQGGNVHVRHSWKRL</sequence>
<dbReference type="Gene3D" id="3.40.50.2000">
    <property type="entry name" value="Glycogen Phosphorylase B"/>
    <property type="match status" value="2"/>
</dbReference>
<organism evidence="5 6">
    <name type="scientific">Deinococcus maricopensis (strain DSM 21211 / LMG 22137 / NRRL B-23946 / LB-34)</name>
    <dbReference type="NCBI Taxonomy" id="709986"/>
    <lineage>
        <taxon>Bacteria</taxon>
        <taxon>Thermotogati</taxon>
        <taxon>Deinococcota</taxon>
        <taxon>Deinococci</taxon>
        <taxon>Deinococcales</taxon>
        <taxon>Deinococcaceae</taxon>
        <taxon>Deinococcus</taxon>
    </lineage>
</organism>
<keyword evidence="6" id="KW-1185">Reference proteome</keyword>
<dbReference type="PANTHER" id="PTHR12526">
    <property type="entry name" value="GLYCOSYLTRANSFERASE"/>
    <property type="match status" value="1"/>
</dbReference>
<dbReference type="HOGENOM" id="CLU_009583_0_0_0"/>
<dbReference type="InterPro" id="IPR028098">
    <property type="entry name" value="Glyco_trans_4-like_N"/>
</dbReference>
<dbReference type="EMBL" id="CP002454">
    <property type="protein sequence ID" value="ADV65820.1"/>
    <property type="molecule type" value="Genomic_DNA"/>
</dbReference>
<name>E8U3E9_DEIML</name>
<dbReference type="InterPro" id="IPR001296">
    <property type="entry name" value="Glyco_trans_1"/>
</dbReference>
<protein>
    <submittedName>
        <fullName evidence="5">Glycosyl transferase group 1</fullName>
    </submittedName>
</protein>
<gene>
    <name evidence="5" type="ordered locus">Deima_0156</name>
</gene>
<dbReference type="Pfam" id="PF13579">
    <property type="entry name" value="Glyco_trans_4_4"/>
    <property type="match status" value="1"/>
</dbReference>
<dbReference type="eggNOG" id="COG0438">
    <property type="taxonomic scope" value="Bacteria"/>
</dbReference>
<dbReference type="RefSeq" id="WP_013555325.1">
    <property type="nucleotide sequence ID" value="NC_014958.1"/>
</dbReference>
<dbReference type="AlphaFoldDB" id="E8U3E9"/>
<dbReference type="Pfam" id="PF00534">
    <property type="entry name" value="Glycos_transf_1"/>
    <property type="match status" value="1"/>
</dbReference>
<keyword evidence="2 5" id="KW-0808">Transferase</keyword>
<evidence type="ECO:0000259" key="3">
    <source>
        <dbReference type="Pfam" id="PF00534"/>
    </source>
</evidence>
<evidence type="ECO:0000313" key="5">
    <source>
        <dbReference type="EMBL" id="ADV65820.1"/>
    </source>
</evidence>
<evidence type="ECO:0000259" key="4">
    <source>
        <dbReference type="Pfam" id="PF13579"/>
    </source>
</evidence>
<reference evidence="6" key="2">
    <citation type="submission" date="2011-01" db="EMBL/GenBank/DDBJ databases">
        <title>The complete genome of Deinococcus maricopensis DSM 21211.</title>
        <authorList>
            <consortium name="US DOE Joint Genome Institute (JGI-PGF)"/>
            <person name="Lucas S."/>
            <person name="Copeland A."/>
            <person name="Lapidus A."/>
            <person name="Goodwin L."/>
            <person name="Pitluck S."/>
            <person name="Kyrpides N."/>
            <person name="Mavromatis K."/>
            <person name="Pagani I."/>
            <person name="Ivanova N."/>
            <person name="Ovchinnikova G."/>
            <person name="Zeytun A."/>
            <person name="Detter J.C."/>
            <person name="Han C."/>
            <person name="Land M."/>
            <person name="Hauser L."/>
            <person name="Markowitz V."/>
            <person name="Cheng J.-F."/>
            <person name="Hugenholtz P."/>
            <person name="Woyke T."/>
            <person name="Wu D."/>
            <person name="Pukall R."/>
            <person name="Gehrich-Schroeter G."/>
            <person name="Brambilla E."/>
            <person name="Klenk H.-P."/>
            <person name="Eisen J.A."/>
        </authorList>
    </citation>
    <scope>NUCLEOTIDE SEQUENCE [LARGE SCALE GENOMIC DNA]</scope>
    <source>
        <strain evidence="6">DSM 21211 / LMG 22137 / NRRL B-23946 / LB-34</strain>
    </source>
</reference>
<accession>E8U3E9</accession>
<evidence type="ECO:0000313" key="6">
    <source>
        <dbReference type="Proteomes" id="UP000008635"/>
    </source>
</evidence>
<dbReference type="GO" id="GO:0016757">
    <property type="term" value="F:glycosyltransferase activity"/>
    <property type="evidence" value="ECO:0007669"/>
    <property type="project" value="UniProtKB-KW"/>
</dbReference>
<dbReference type="SUPFAM" id="SSF53756">
    <property type="entry name" value="UDP-Glycosyltransferase/glycogen phosphorylase"/>
    <property type="match status" value="1"/>
</dbReference>
<evidence type="ECO:0000256" key="2">
    <source>
        <dbReference type="ARBA" id="ARBA00022679"/>
    </source>
</evidence>